<dbReference type="CDD" id="cd17541">
    <property type="entry name" value="REC_CheB-like"/>
    <property type="match status" value="1"/>
</dbReference>
<keyword evidence="1 2" id="KW-0597">Phosphoprotein</keyword>
<dbReference type="InterPro" id="IPR001789">
    <property type="entry name" value="Sig_transdc_resp-reg_receiver"/>
</dbReference>
<dbReference type="RefSeq" id="WP_024267887.1">
    <property type="nucleotide sequence ID" value="NC_023035.1"/>
</dbReference>
<dbReference type="GO" id="GO:0000160">
    <property type="term" value="P:phosphorelay signal transduction system"/>
    <property type="evidence" value="ECO:0007669"/>
    <property type="project" value="InterPro"/>
</dbReference>
<dbReference type="PROSITE" id="PS50110">
    <property type="entry name" value="RESPONSE_REGULATORY"/>
    <property type="match status" value="1"/>
</dbReference>
<dbReference type="InterPro" id="IPR050595">
    <property type="entry name" value="Bact_response_regulator"/>
</dbReference>
<feature type="modified residue" description="4-aspartylphosphate" evidence="2">
    <location>
        <position position="53"/>
    </location>
</feature>
<dbReference type="KEGG" id="slr:L21SP2_1578"/>
<dbReference type="AlphaFoldDB" id="V5WGK9"/>
<protein>
    <submittedName>
        <fullName evidence="4">Chemotaxis regulator-transmits chemoreceptor signals to flagelllar motor components CheY</fullName>
    </submittedName>
</protein>
<dbReference type="OrthoDB" id="9790669at2"/>
<dbReference type="Gene3D" id="3.40.50.2300">
    <property type="match status" value="1"/>
</dbReference>
<dbReference type="SUPFAM" id="SSF52172">
    <property type="entry name" value="CheY-like"/>
    <property type="match status" value="1"/>
</dbReference>
<dbReference type="InterPro" id="IPR011006">
    <property type="entry name" value="CheY-like_superfamily"/>
</dbReference>
<evidence type="ECO:0000256" key="1">
    <source>
        <dbReference type="ARBA" id="ARBA00022553"/>
    </source>
</evidence>
<dbReference type="EMBL" id="CP006939">
    <property type="protein sequence ID" value="AHC14967.1"/>
    <property type="molecule type" value="Genomic_DNA"/>
</dbReference>
<organism evidence="4 5">
    <name type="scientific">Salinispira pacifica</name>
    <dbReference type="NCBI Taxonomy" id="1307761"/>
    <lineage>
        <taxon>Bacteria</taxon>
        <taxon>Pseudomonadati</taxon>
        <taxon>Spirochaetota</taxon>
        <taxon>Spirochaetia</taxon>
        <taxon>Spirochaetales</taxon>
        <taxon>Spirochaetaceae</taxon>
        <taxon>Salinispira</taxon>
    </lineage>
</organism>
<keyword evidence="5" id="KW-1185">Reference proteome</keyword>
<dbReference type="PANTHER" id="PTHR44591:SF3">
    <property type="entry name" value="RESPONSE REGULATORY DOMAIN-CONTAINING PROTEIN"/>
    <property type="match status" value="1"/>
</dbReference>
<dbReference type="SMART" id="SM00448">
    <property type="entry name" value="REC"/>
    <property type="match status" value="1"/>
</dbReference>
<dbReference type="HOGENOM" id="CLU_000445_69_15_12"/>
<evidence type="ECO:0000313" key="5">
    <source>
        <dbReference type="Proteomes" id="UP000018680"/>
    </source>
</evidence>
<reference evidence="4 5" key="1">
    <citation type="journal article" date="2015" name="Stand. Genomic Sci.">
        <title>Complete genome sequence and description of Salinispira pacifica gen. nov., sp. nov., a novel spirochaete isolated form a hypersaline microbial mat.</title>
        <authorList>
            <person name="Ben Hania W."/>
            <person name="Joseph M."/>
            <person name="Schumann P."/>
            <person name="Bunk B."/>
            <person name="Fiebig A."/>
            <person name="Sproer C."/>
            <person name="Klenk H.P."/>
            <person name="Fardeau M.L."/>
            <person name="Spring S."/>
        </authorList>
    </citation>
    <scope>NUCLEOTIDE SEQUENCE [LARGE SCALE GENOMIC DNA]</scope>
    <source>
        <strain evidence="4 5">L21-RPul-D2</strain>
    </source>
</reference>
<accession>V5WGK9</accession>
<evidence type="ECO:0000259" key="3">
    <source>
        <dbReference type="PROSITE" id="PS50110"/>
    </source>
</evidence>
<evidence type="ECO:0000313" key="4">
    <source>
        <dbReference type="EMBL" id="AHC14967.1"/>
    </source>
</evidence>
<dbReference type="STRING" id="1307761.L21SP2_1578"/>
<dbReference type="eggNOG" id="COG2201">
    <property type="taxonomic scope" value="Bacteria"/>
</dbReference>
<dbReference type="Pfam" id="PF00072">
    <property type="entry name" value="Response_reg"/>
    <property type="match status" value="1"/>
</dbReference>
<dbReference type="PANTHER" id="PTHR44591">
    <property type="entry name" value="STRESS RESPONSE REGULATOR PROTEIN 1"/>
    <property type="match status" value="1"/>
</dbReference>
<sequence>MNVLVVDDSTIMQKKISRIFNEHPEVQKVTTAGNGTQAIECFRSGAPHIVTLDITMPEMDGLSCLRWMMAENPDCIIFIITALNDVETGLRALKLGARGYIKKPFKSSDLLGEIQRLVVPA</sequence>
<proteinExistence type="predicted"/>
<gene>
    <name evidence="4" type="ORF">L21SP2_1578</name>
</gene>
<name>V5WGK9_9SPIO</name>
<keyword evidence="4" id="KW-0675">Receptor</keyword>
<dbReference type="Proteomes" id="UP000018680">
    <property type="component" value="Chromosome"/>
</dbReference>
<evidence type="ECO:0000256" key="2">
    <source>
        <dbReference type="PROSITE-ProRule" id="PRU00169"/>
    </source>
</evidence>
<feature type="domain" description="Response regulatory" evidence="3">
    <location>
        <begin position="2"/>
        <end position="118"/>
    </location>
</feature>
<dbReference type="PATRIC" id="fig|1307761.3.peg.1573"/>